<evidence type="ECO:0000313" key="9">
    <source>
        <dbReference type="Proteomes" id="UP000198854"/>
    </source>
</evidence>
<evidence type="ECO:0000256" key="2">
    <source>
        <dbReference type="ARBA" id="ARBA00022670"/>
    </source>
</evidence>
<comment type="similarity">
    <text evidence="1">Belongs to the peptidase M16 family.</text>
</comment>
<dbReference type="GO" id="GO:0006508">
    <property type="term" value="P:proteolysis"/>
    <property type="evidence" value="ECO:0007669"/>
    <property type="project" value="UniProtKB-KW"/>
</dbReference>
<dbReference type="RefSeq" id="WP_176765635.1">
    <property type="nucleotide sequence ID" value="NZ_FNDD01000026.1"/>
</dbReference>
<dbReference type="EMBL" id="FNDD01000026">
    <property type="protein sequence ID" value="SDH73027.1"/>
    <property type="molecule type" value="Genomic_DNA"/>
</dbReference>
<evidence type="ECO:0000259" key="7">
    <source>
        <dbReference type="Pfam" id="PF05193"/>
    </source>
</evidence>
<evidence type="ECO:0000256" key="1">
    <source>
        <dbReference type="ARBA" id="ARBA00007261"/>
    </source>
</evidence>
<dbReference type="STRING" id="861298.SAMN04488136_12654"/>
<evidence type="ECO:0000313" key="8">
    <source>
        <dbReference type="EMBL" id="SDH73027.1"/>
    </source>
</evidence>
<protein>
    <submittedName>
        <fullName evidence="8">Predicted Zn-dependent peptidase</fullName>
    </submittedName>
</protein>
<keyword evidence="4" id="KW-0862">Zinc</keyword>
<dbReference type="Pfam" id="PF00675">
    <property type="entry name" value="Peptidase_M16"/>
    <property type="match status" value="1"/>
</dbReference>
<dbReference type="InterPro" id="IPR050626">
    <property type="entry name" value="Peptidase_M16"/>
</dbReference>
<dbReference type="InterPro" id="IPR011249">
    <property type="entry name" value="Metalloenz_LuxS/M16"/>
</dbReference>
<dbReference type="GO" id="GO:0008237">
    <property type="term" value="F:metallopeptidase activity"/>
    <property type="evidence" value="ECO:0007669"/>
    <property type="project" value="UniProtKB-KW"/>
</dbReference>
<gene>
    <name evidence="8" type="ORF">SAMN04488136_12654</name>
</gene>
<keyword evidence="5" id="KW-0482">Metalloprotease</keyword>
<keyword evidence="3" id="KW-0378">Hydrolase</keyword>
<accession>A0A1G8ET70</accession>
<sequence length="934" mass="106527">MSAWADISAADLQHTPQWTTQVDHQQLANGFRYVAYQSDDASEPFNLRLVVNVGSVDDTTPGIAHMVEHMVFRTNQAYGKSLHAYFDELGWKTGVQINAMTRQTETQFMVRTRPHDALNIAQSVKLLADIAFHAEMKAPDWQVEKKVILEELRLGDSVASRINDDKKRVTRHDSRYALWPTIGYQNTIEATTSKQVKDFYHQYYRPANMVLIASGHFEKREFEQAIQDYFAPQPWQAAPKRDYLELPLKDQLYIGKVQDPHGSTSAVTMGFRSAMLPKGQMEGLYQRLQNYFLRKLINKQVRASSPLYADQGIDYVSAVVNEPTNQRLTIALSAKTSNYQQGLQAIVTEVERLRQNGLDPDAFNQLKKRAQQVLTSNQSLVDKRNYAQWEDKINSALMQESVVEDNERYTQRTRRWLNQLTLEEVNARLRALLSSEDQFVFYQLPGGVKQALPTQTQVRDLQRSVAKQTLNALVLGETTSTSQASDQSTTENNGSVQSLVLPTLTLAPPRVISKRRYLEPKVSEWNLANGNRLLWLDRNTPDGELYIKALSNAGYLNDQFPAWLTQTGLQVWQQADLDFAASDTWQQWQKAHGVNWSWAQKADQLDVSAAVKPEQLDALFKSFYVRHHNWHVSADALAEIKRSLTEQAQHLDSKHAAWQTARDSLFQSESNLQPTLTEIDALSNDDLNHIIRKLSEQPSTVFLVGKLDESLVHRSVLPYLANLSVTQTLNTHLASIAPGRAKQSVARYDENKASVIVKSQTPTEWTPERSFLVSTLTPIMQKYLKNRLRHQMGGVYRIGFEMTLDIDNQLRSELTFNSAPDNVNTLLEAASEVMAATQRQLSDENYPRIRRDVHFAEQLRLQAPTTWLRRLALSYQRYDSPQYLRSMLNLEFEMDAPTLQSLAQEIFPQRDQATLISLPKSASSTDNLEIQNVQ</sequence>
<dbReference type="Gene3D" id="3.30.830.10">
    <property type="entry name" value="Metalloenzyme, LuxS/M16 peptidase-like"/>
    <property type="match status" value="3"/>
</dbReference>
<feature type="domain" description="Peptidase M16 C-terminal" evidence="7">
    <location>
        <begin position="192"/>
        <end position="368"/>
    </location>
</feature>
<proteinExistence type="inferred from homology"/>
<evidence type="ECO:0000256" key="5">
    <source>
        <dbReference type="ARBA" id="ARBA00023049"/>
    </source>
</evidence>
<dbReference type="InterPro" id="IPR007863">
    <property type="entry name" value="Peptidase_M16_C"/>
</dbReference>
<dbReference type="PANTHER" id="PTHR43690:SF17">
    <property type="entry name" value="PROTEIN YHJJ"/>
    <property type="match status" value="1"/>
</dbReference>
<evidence type="ECO:0000256" key="3">
    <source>
        <dbReference type="ARBA" id="ARBA00022801"/>
    </source>
</evidence>
<name>A0A1G8ET70_9VIBR</name>
<dbReference type="Pfam" id="PF05193">
    <property type="entry name" value="Peptidase_M16_C"/>
    <property type="match status" value="1"/>
</dbReference>
<dbReference type="SUPFAM" id="SSF63411">
    <property type="entry name" value="LuxS/MPP-like metallohydrolase"/>
    <property type="match status" value="4"/>
</dbReference>
<reference evidence="9" key="1">
    <citation type="submission" date="2016-10" db="EMBL/GenBank/DDBJ databases">
        <authorList>
            <person name="Varghese N."/>
            <person name="Submissions S."/>
        </authorList>
    </citation>
    <scope>NUCLEOTIDE SEQUENCE [LARGE SCALE GENOMIC DNA]</scope>
    <source>
        <strain evidence="9">CGMCC 1.10228</strain>
    </source>
</reference>
<dbReference type="PANTHER" id="PTHR43690">
    <property type="entry name" value="NARDILYSIN"/>
    <property type="match status" value="1"/>
</dbReference>
<dbReference type="AlphaFoldDB" id="A0A1G8ET70"/>
<organism evidence="8 9">
    <name type="scientific">Vibrio xiamenensis</name>
    <dbReference type="NCBI Taxonomy" id="861298"/>
    <lineage>
        <taxon>Bacteria</taxon>
        <taxon>Pseudomonadati</taxon>
        <taxon>Pseudomonadota</taxon>
        <taxon>Gammaproteobacteria</taxon>
        <taxon>Vibrionales</taxon>
        <taxon>Vibrionaceae</taxon>
        <taxon>Vibrio</taxon>
    </lineage>
</organism>
<dbReference type="GO" id="GO:0046872">
    <property type="term" value="F:metal ion binding"/>
    <property type="evidence" value="ECO:0007669"/>
    <property type="project" value="InterPro"/>
</dbReference>
<keyword evidence="2" id="KW-0645">Protease</keyword>
<dbReference type="InterPro" id="IPR011765">
    <property type="entry name" value="Pept_M16_N"/>
</dbReference>
<feature type="domain" description="Peptidase M16 N-terminal" evidence="6">
    <location>
        <begin position="33"/>
        <end position="153"/>
    </location>
</feature>
<evidence type="ECO:0000256" key="4">
    <source>
        <dbReference type="ARBA" id="ARBA00022833"/>
    </source>
</evidence>
<keyword evidence="9" id="KW-1185">Reference proteome</keyword>
<evidence type="ECO:0000259" key="6">
    <source>
        <dbReference type="Pfam" id="PF00675"/>
    </source>
</evidence>
<dbReference type="Proteomes" id="UP000198854">
    <property type="component" value="Unassembled WGS sequence"/>
</dbReference>